<dbReference type="PANTHER" id="PTHR43355:SF2">
    <property type="entry name" value="FLAVIN REDUCTASE (NADPH)"/>
    <property type="match status" value="1"/>
</dbReference>
<evidence type="ECO:0000259" key="1">
    <source>
        <dbReference type="Pfam" id="PF13460"/>
    </source>
</evidence>
<dbReference type="InterPro" id="IPR016040">
    <property type="entry name" value="NAD(P)-bd_dom"/>
</dbReference>
<keyword evidence="3" id="KW-1185">Reference proteome</keyword>
<dbReference type="Proteomes" id="UP000469185">
    <property type="component" value="Unassembled WGS sequence"/>
</dbReference>
<dbReference type="SUPFAM" id="SSF51735">
    <property type="entry name" value="NAD(P)-binding Rossmann-fold domains"/>
    <property type="match status" value="1"/>
</dbReference>
<gene>
    <name evidence="2" type="ORF">G1H11_07280</name>
</gene>
<dbReference type="RefSeq" id="WP_163817517.1">
    <property type="nucleotide sequence ID" value="NZ_JAAGOB010000003.1"/>
</dbReference>
<protein>
    <submittedName>
        <fullName evidence="2">NAD(P)H-binding protein</fullName>
    </submittedName>
</protein>
<dbReference type="Gene3D" id="3.40.50.720">
    <property type="entry name" value="NAD(P)-binding Rossmann-like Domain"/>
    <property type="match status" value="1"/>
</dbReference>
<dbReference type="InterPro" id="IPR036291">
    <property type="entry name" value="NAD(P)-bd_dom_sf"/>
</dbReference>
<dbReference type="GO" id="GO:0016646">
    <property type="term" value="F:oxidoreductase activity, acting on the CH-NH group of donors, NAD or NADP as acceptor"/>
    <property type="evidence" value="ECO:0007669"/>
    <property type="project" value="TreeGrafter"/>
</dbReference>
<reference evidence="2 3" key="1">
    <citation type="submission" date="2020-02" db="EMBL/GenBank/DDBJ databases">
        <authorList>
            <person name="Li X.-J."/>
            <person name="Feng X.-M."/>
        </authorList>
    </citation>
    <scope>NUCLEOTIDE SEQUENCE [LARGE SCALE GENOMIC DNA]</scope>
    <source>
        <strain evidence="2 3">CGMCC 4.7225</strain>
    </source>
</reference>
<accession>A0A6N9YJH8</accession>
<name>A0A6N9YJH8_9ACTN</name>
<organism evidence="2 3">
    <name type="scientific">Phytoactinopolyspora alkaliphila</name>
    <dbReference type="NCBI Taxonomy" id="1783498"/>
    <lineage>
        <taxon>Bacteria</taxon>
        <taxon>Bacillati</taxon>
        <taxon>Actinomycetota</taxon>
        <taxon>Actinomycetes</taxon>
        <taxon>Jiangellales</taxon>
        <taxon>Jiangellaceae</taxon>
        <taxon>Phytoactinopolyspora</taxon>
    </lineage>
</organism>
<dbReference type="InterPro" id="IPR051606">
    <property type="entry name" value="Polyketide_Oxido-like"/>
</dbReference>
<dbReference type="Pfam" id="PF13460">
    <property type="entry name" value="NAD_binding_10"/>
    <property type="match status" value="1"/>
</dbReference>
<sequence>MRITVFGATGNVGHHIVTEALTRGHDVTAVVRDLSRRGSLPPGIRIRSGDATNVDDVAELAAGQDVVVSATRPPAGQEADLVITAKALLAGLAHSPARLMLVGGAASLVVPGTGGRIALDDPRYVFPEYRPIALACAEQLDTLRADPVVDWTYLSPPARLEEGSRTGRFRVGTDELLTDADGESVISVPDLAAALVDEVERPKHRRSRFTAAY</sequence>
<proteinExistence type="predicted"/>
<dbReference type="PANTHER" id="PTHR43355">
    <property type="entry name" value="FLAVIN REDUCTASE (NADPH)"/>
    <property type="match status" value="1"/>
</dbReference>
<evidence type="ECO:0000313" key="2">
    <source>
        <dbReference type="EMBL" id="NED95114.1"/>
    </source>
</evidence>
<evidence type="ECO:0000313" key="3">
    <source>
        <dbReference type="Proteomes" id="UP000469185"/>
    </source>
</evidence>
<comment type="caution">
    <text evidence="2">The sequence shown here is derived from an EMBL/GenBank/DDBJ whole genome shotgun (WGS) entry which is preliminary data.</text>
</comment>
<dbReference type="AlphaFoldDB" id="A0A6N9YJH8"/>
<dbReference type="EMBL" id="JAAGOB010000003">
    <property type="protein sequence ID" value="NED95114.1"/>
    <property type="molecule type" value="Genomic_DNA"/>
</dbReference>
<feature type="domain" description="NAD(P)-binding" evidence="1">
    <location>
        <begin position="7"/>
        <end position="202"/>
    </location>
</feature>